<dbReference type="PANTHER" id="PTHR28259">
    <property type="entry name" value="FLUORIDE EXPORT PROTEIN 1-RELATED"/>
    <property type="match status" value="1"/>
</dbReference>
<evidence type="ECO:0000256" key="7">
    <source>
        <dbReference type="ARBA" id="ARBA00023065"/>
    </source>
</evidence>
<evidence type="ECO:0000256" key="5">
    <source>
        <dbReference type="ARBA" id="ARBA00022989"/>
    </source>
</evidence>
<proteinExistence type="inferred from homology"/>
<comment type="similarity">
    <text evidence="10 12">Belongs to the fluoride channel Fluc/FEX (TC 1.A.43) family.</text>
</comment>
<keyword evidence="5 12" id="KW-1133">Transmembrane helix</keyword>
<comment type="subcellular location">
    <subcellularLocation>
        <location evidence="1 12">Cell membrane</location>
        <topology evidence="1 12">Multi-pass membrane protein</topology>
    </subcellularLocation>
</comment>
<dbReference type="HAMAP" id="MF_00454">
    <property type="entry name" value="FluC"/>
    <property type="match status" value="1"/>
</dbReference>
<keyword evidence="12" id="KW-0479">Metal-binding</keyword>
<dbReference type="EMBL" id="RIBS01000005">
    <property type="protein sequence ID" value="RNF83348.1"/>
    <property type="molecule type" value="Genomic_DNA"/>
</dbReference>
<dbReference type="RefSeq" id="WP_123088478.1">
    <property type="nucleotide sequence ID" value="NZ_RIBS01000005.1"/>
</dbReference>
<feature type="binding site" evidence="12">
    <location>
        <position position="87"/>
    </location>
    <ligand>
        <name>Na(+)</name>
        <dbReference type="ChEBI" id="CHEBI:29101"/>
        <note>structural</note>
    </ligand>
</feature>
<evidence type="ECO:0000256" key="8">
    <source>
        <dbReference type="ARBA" id="ARBA00023136"/>
    </source>
</evidence>
<sequence>MNAAGFSLWWQQVLLVMAGGALGAVARHAIGGLMLRHVGTGFPWGTLVVNLVGSFAAGFIAVWLEGRGPSALYWRAFLIVGVLGALTTYSALMLECLLFARSDRSSLMLGYLALTLVAGLMLVWAGARLAAALRVTG</sequence>
<accession>A0A3M8SPS4</accession>
<evidence type="ECO:0000256" key="10">
    <source>
        <dbReference type="ARBA" id="ARBA00035120"/>
    </source>
</evidence>
<evidence type="ECO:0000313" key="13">
    <source>
        <dbReference type="EMBL" id="RNF83348.1"/>
    </source>
</evidence>
<dbReference type="AlphaFoldDB" id="A0A3M8SPS4"/>
<dbReference type="NCBIfam" id="NF010814">
    <property type="entry name" value="PRK14218.1"/>
    <property type="match status" value="1"/>
</dbReference>
<evidence type="ECO:0000256" key="11">
    <source>
        <dbReference type="ARBA" id="ARBA00035585"/>
    </source>
</evidence>
<dbReference type="Pfam" id="PF02537">
    <property type="entry name" value="CRCB"/>
    <property type="match status" value="1"/>
</dbReference>
<comment type="catalytic activity">
    <reaction evidence="11">
        <text>fluoride(in) = fluoride(out)</text>
        <dbReference type="Rhea" id="RHEA:76159"/>
        <dbReference type="ChEBI" id="CHEBI:17051"/>
    </reaction>
    <physiologicalReaction direction="left-to-right" evidence="11">
        <dbReference type="Rhea" id="RHEA:76160"/>
    </physiologicalReaction>
</comment>
<keyword evidence="4 12" id="KW-0812">Transmembrane</keyword>
<protein>
    <recommendedName>
        <fullName evidence="12">Fluoride-specific ion channel FluC</fullName>
    </recommendedName>
</protein>
<evidence type="ECO:0000313" key="14">
    <source>
        <dbReference type="Proteomes" id="UP000267049"/>
    </source>
</evidence>
<keyword evidence="7 12" id="KW-0406">Ion transport</keyword>
<evidence type="ECO:0000256" key="6">
    <source>
        <dbReference type="ARBA" id="ARBA00023053"/>
    </source>
</evidence>
<comment type="activity regulation">
    <text evidence="12">Na(+) is not transported, but it plays an essential structural role and its presence is essential for fluoride channel function.</text>
</comment>
<dbReference type="GO" id="GO:0005886">
    <property type="term" value="C:plasma membrane"/>
    <property type="evidence" value="ECO:0007669"/>
    <property type="project" value="UniProtKB-SubCell"/>
</dbReference>
<evidence type="ECO:0000256" key="1">
    <source>
        <dbReference type="ARBA" id="ARBA00004651"/>
    </source>
</evidence>
<evidence type="ECO:0000256" key="4">
    <source>
        <dbReference type="ARBA" id="ARBA00022692"/>
    </source>
</evidence>
<keyword evidence="2 12" id="KW-1003">Cell membrane</keyword>
<dbReference type="GO" id="GO:0140114">
    <property type="term" value="P:cellular detoxification of fluoride"/>
    <property type="evidence" value="ECO:0007669"/>
    <property type="project" value="UniProtKB-UniRule"/>
</dbReference>
<organism evidence="13 14">
    <name type="scientific">Montanilutibacter psychrotolerans</name>
    <dbReference type="NCBI Taxonomy" id="1327343"/>
    <lineage>
        <taxon>Bacteria</taxon>
        <taxon>Pseudomonadati</taxon>
        <taxon>Pseudomonadota</taxon>
        <taxon>Gammaproteobacteria</taxon>
        <taxon>Lysobacterales</taxon>
        <taxon>Lysobacteraceae</taxon>
        <taxon>Montanilutibacter</taxon>
    </lineage>
</organism>
<dbReference type="Proteomes" id="UP000267049">
    <property type="component" value="Unassembled WGS sequence"/>
</dbReference>
<keyword evidence="9 12" id="KW-0407">Ion channel</keyword>
<feature type="transmembrane region" description="Helical" evidence="12">
    <location>
        <begin position="47"/>
        <end position="64"/>
    </location>
</feature>
<dbReference type="GO" id="GO:0046872">
    <property type="term" value="F:metal ion binding"/>
    <property type="evidence" value="ECO:0007669"/>
    <property type="project" value="UniProtKB-KW"/>
</dbReference>
<feature type="binding site" evidence="12">
    <location>
        <position position="84"/>
    </location>
    <ligand>
        <name>Na(+)</name>
        <dbReference type="ChEBI" id="CHEBI:29101"/>
        <note>structural</note>
    </ligand>
</feature>
<keyword evidence="3" id="KW-0997">Cell inner membrane</keyword>
<dbReference type="OrthoDB" id="9806299at2"/>
<reference evidence="13 14" key="1">
    <citation type="submission" date="2018-11" db="EMBL/GenBank/DDBJ databases">
        <title>Lysobacter cryohumiis sp. nov., isolated from soil in the Tianshan Mountains, Xinjiang, China.</title>
        <authorList>
            <person name="Luo Y."/>
            <person name="Sheng H."/>
        </authorList>
    </citation>
    <scope>NUCLEOTIDE SEQUENCE [LARGE SCALE GENOMIC DNA]</scope>
    <source>
        <strain evidence="13 14">ZS60</strain>
    </source>
</reference>
<keyword evidence="12" id="KW-0813">Transport</keyword>
<gene>
    <name evidence="12 13" type="primary">crcB</name>
    <name evidence="12" type="synonym">fluC</name>
    <name evidence="13" type="ORF">EER27_12720</name>
</gene>
<dbReference type="GO" id="GO:0062054">
    <property type="term" value="F:fluoride channel activity"/>
    <property type="evidence" value="ECO:0007669"/>
    <property type="project" value="UniProtKB-UniRule"/>
</dbReference>
<comment type="caution">
    <text evidence="13">The sequence shown here is derived from an EMBL/GenBank/DDBJ whole genome shotgun (WGS) entry which is preliminary data.</text>
</comment>
<dbReference type="PANTHER" id="PTHR28259:SF1">
    <property type="entry name" value="FLUORIDE EXPORT PROTEIN 1-RELATED"/>
    <property type="match status" value="1"/>
</dbReference>
<feature type="transmembrane region" description="Helical" evidence="12">
    <location>
        <begin position="106"/>
        <end position="127"/>
    </location>
</feature>
<keyword evidence="6 12" id="KW-0915">Sodium</keyword>
<evidence type="ECO:0000256" key="3">
    <source>
        <dbReference type="ARBA" id="ARBA00022519"/>
    </source>
</evidence>
<feature type="transmembrane region" description="Helical" evidence="12">
    <location>
        <begin position="76"/>
        <end position="100"/>
    </location>
</feature>
<comment type="function">
    <text evidence="12">Fluoride-specific ion channel. Important for reducing fluoride concentration in the cell, thus reducing its toxicity.</text>
</comment>
<evidence type="ECO:0000256" key="9">
    <source>
        <dbReference type="ARBA" id="ARBA00023303"/>
    </source>
</evidence>
<name>A0A3M8SPS4_9GAMM</name>
<keyword evidence="8 12" id="KW-0472">Membrane</keyword>
<evidence type="ECO:0000256" key="12">
    <source>
        <dbReference type="HAMAP-Rule" id="MF_00454"/>
    </source>
</evidence>
<evidence type="ECO:0000256" key="2">
    <source>
        <dbReference type="ARBA" id="ARBA00022475"/>
    </source>
</evidence>
<dbReference type="InterPro" id="IPR003691">
    <property type="entry name" value="FluC"/>
</dbReference>
<keyword evidence="14" id="KW-1185">Reference proteome</keyword>